<evidence type="ECO:0000256" key="2">
    <source>
        <dbReference type="ARBA" id="ARBA00023125"/>
    </source>
</evidence>
<evidence type="ECO:0000256" key="1">
    <source>
        <dbReference type="ARBA" id="ARBA00023015"/>
    </source>
</evidence>
<dbReference type="Pfam" id="PF13377">
    <property type="entry name" value="Peripla_BP_3"/>
    <property type="match status" value="1"/>
</dbReference>
<reference evidence="5" key="1">
    <citation type="submission" date="2022-10" db="EMBL/GenBank/DDBJ databases">
        <title>The WGS of Solirubrobacter ginsenosidimutans DSM 21036.</title>
        <authorList>
            <person name="Jiang Z."/>
        </authorList>
    </citation>
    <scope>NUCLEOTIDE SEQUENCE</scope>
    <source>
        <strain evidence="5">DSM 21036</strain>
    </source>
</reference>
<protein>
    <submittedName>
        <fullName evidence="5">LacI family DNA-binding transcriptional regulator</fullName>
    </submittedName>
</protein>
<dbReference type="CDD" id="cd06279">
    <property type="entry name" value="PBP1_LacI-like"/>
    <property type="match status" value="1"/>
</dbReference>
<comment type="caution">
    <text evidence="5">The sequence shown here is derived from an EMBL/GenBank/DDBJ whole genome shotgun (WGS) entry which is preliminary data.</text>
</comment>
<evidence type="ECO:0000313" key="5">
    <source>
        <dbReference type="EMBL" id="MDA0166949.1"/>
    </source>
</evidence>
<dbReference type="PANTHER" id="PTHR30146">
    <property type="entry name" value="LACI-RELATED TRANSCRIPTIONAL REPRESSOR"/>
    <property type="match status" value="1"/>
</dbReference>
<dbReference type="GO" id="GO:0003700">
    <property type="term" value="F:DNA-binding transcription factor activity"/>
    <property type="evidence" value="ECO:0007669"/>
    <property type="project" value="TreeGrafter"/>
</dbReference>
<dbReference type="Proteomes" id="UP001149140">
    <property type="component" value="Unassembled WGS sequence"/>
</dbReference>
<dbReference type="PANTHER" id="PTHR30146:SF138">
    <property type="entry name" value="TRANSCRIPTIONAL REGULATORY PROTEIN"/>
    <property type="match status" value="1"/>
</dbReference>
<keyword evidence="1" id="KW-0805">Transcription regulation</keyword>
<name>A0A9X3S5M1_9ACTN</name>
<organism evidence="5 6">
    <name type="scientific">Solirubrobacter ginsenosidimutans</name>
    <dbReference type="NCBI Taxonomy" id="490573"/>
    <lineage>
        <taxon>Bacteria</taxon>
        <taxon>Bacillati</taxon>
        <taxon>Actinomycetota</taxon>
        <taxon>Thermoleophilia</taxon>
        <taxon>Solirubrobacterales</taxon>
        <taxon>Solirubrobacteraceae</taxon>
        <taxon>Solirubrobacter</taxon>
    </lineage>
</organism>
<evidence type="ECO:0000256" key="3">
    <source>
        <dbReference type="ARBA" id="ARBA00023163"/>
    </source>
</evidence>
<dbReference type="EMBL" id="JAPDOD010000082">
    <property type="protein sequence ID" value="MDA0166949.1"/>
    <property type="molecule type" value="Genomic_DNA"/>
</dbReference>
<keyword evidence="2 5" id="KW-0238">DNA-binding</keyword>
<keyword evidence="6" id="KW-1185">Reference proteome</keyword>
<dbReference type="CDD" id="cd01392">
    <property type="entry name" value="HTH_LacI"/>
    <property type="match status" value="1"/>
</dbReference>
<feature type="domain" description="HTH lacI-type" evidence="4">
    <location>
        <begin position="1"/>
        <end position="56"/>
    </location>
</feature>
<dbReference type="SUPFAM" id="SSF53822">
    <property type="entry name" value="Periplasmic binding protein-like I"/>
    <property type="match status" value="1"/>
</dbReference>
<dbReference type="InterPro" id="IPR000843">
    <property type="entry name" value="HTH_LacI"/>
</dbReference>
<dbReference type="InterPro" id="IPR046335">
    <property type="entry name" value="LacI/GalR-like_sensor"/>
</dbReference>
<dbReference type="AlphaFoldDB" id="A0A9X3S5M1"/>
<dbReference type="RefSeq" id="WP_270046202.1">
    <property type="nucleotide sequence ID" value="NZ_JAPDOD010000082.1"/>
</dbReference>
<accession>A0A9X3S5M1</accession>
<dbReference type="GO" id="GO:0000976">
    <property type="term" value="F:transcription cis-regulatory region binding"/>
    <property type="evidence" value="ECO:0007669"/>
    <property type="project" value="TreeGrafter"/>
</dbReference>
<dbReference type="Pfam" id="PF00356">
    <property type="entry name" value="LacI"/>
    <property type="match status" value="1"/>
</dbReference>
<gene>
    <name evidence="5" type="ORF">OM076_42205</name>
</gene>
<dbReference type="PROSITE" id="PS50932">
    <property type="entry name" value="HTH_LACI_2"/>
    <property type="match status" value="1"/>
</dbReference>
<proteinExistence type="predicted"/>
<sequence>MTLATVAEAAGVSRMTVSNAFNRPDLVSGELRERVLAAAAELGYAGPNPIARTLSRGRTGSVGLVLDYALTDAFRDPPTIEFLTGVAAGCESWTMGLSLVPRIAGRDAALVHTALVDGFVLYCVPEGDPRLEAVLARRLPYVGVDFEPTEGRRAVNIDDRAAARSVAEHVTALGHRRVAIVLPNDSAGSTGPAALAAAYRHVDIARLTGWRDGLQAVGIDWSQVPVASGPGKDRASGRQAAAALLDRPNRPTAIIALADELALGVIDAAAERGIAVPAELSVAGFDDIPAASPGLTTVRQPHARKGSEAVRLLLDPGAEASVLLPTELVIRASTAPAP</sequence>
<dbReference type="Gene3D" id="1.10.260.40">
    <property type="entry name" value="lambda repressor-like DNA-binding domains"/>
    <property type="match status" value="1"/>
</dbReference>
<dbReference type="InterPro" id="IPR010982">
    <property type="entry name" value="Lambda_DNA-bd_dom_sf"/>
</dbReference>
<evidence type="ECO:0000259" key="4">
    <source>
        <dbReference type="PROSITE" id="PS50932"/>
    </source>
</evidence>
<dbReference type="SMART" id="SM00354">
    <property type="entry name" value="HTH_LACI"/>
    <property type="match status" value="1"/>
</dbReference>
<dbReference type="SUPFAM" id="SSF47413">
    <property type="entry name" value="lambda repressor-like DNA-binding domains"/>
    <property type="match status" value="1"/>
</dbReference>
<evidence type="ECO:0000313" key="6">
    <source>
        <dbReference type="Proteomes" id="UP001149140"/>
    </source>
</evidence>
<dbReference type="InterPro" id="IPR028082">
    <property type="entry name" value="Peripla_BP_I"/>
</dbReference>
<dbReference type="Gene3D" id="3.40.50.2300">
    <property type="match status" value="2"/>
</dbReference>
<keyword evidence="3" id="KW-0804">Transcription</keyword>